<keyword evidence="5" id="KW-1133">Transmembrane helix</keyword>
<dbReference type="PANTHER" id="PTHR43199:SF1">
    <property type="entry name" value="GLUTATHIONE HYDROLASE PROENZYME"/>
    <property type="match status" value="1"/>
</dbReference>
<keyword evidence="2" id="KW-0808">Transferase</keyword>
<gene>
    <name evidence="6" type="ORF">BMWSH_4238</name>
</gene>
<comment type="similarity">
    <text evidence="1">Belongs to the gamma-glutamyltransferase family.</text>
</comment>
<accession>A0A8D3X239</accession>
<proteinExistence type="inferred from homology"/>
<dbReference type="InterPro" id="IPR051792">
    <property type="entry name" value="GGT_bact"/>
</dbReference>
<dbReference type="Proteomes" id="UP000001283">
    <property type="component" value="Chromosome"/>
</dbReference>
<evidence type="ECO:0000256" key="2">
    <source>
        <dbReference type="ARBA" id="ARBA00022679"/>
    </source>
</evidence>
<dbReference type="PANTHER" id="PTHR43199">
    <property type="entry name" value="GLUTATHIONE HYDROLASE"/>
    <property type="match status" value="1"/>
</dbReference>
<organism evidence="6 7">
    <name type="scientific">Priestia megaterium (strain WSH-002)</name>
    <name type="common">Bacillus megaterium</name>
    <dbReference type="NCBI Taxonomy" id="1006007"/>
    <lineage>
        <taxon>Bacteria</taxon>
        <taxon>Bacillati</taxon>
        <taxon>Bacillota</taxon>
        <taxon>Bacilli</taxon>
        <taxon>Bacillales</taxon>
        <taxon>Bacillaceae</taxon>
        <taxon>Priestia</taxon>
    </lineage>
</organism>
<feature type="transmembrane region" description="Helical" evidence="5">
    <location>
        <begin position="28"/>
        <end position="48"/>
    </location>
</feature>
<keyword evidence="4" id="KW-0865">Zymogen</keyword>
<protein>
    <submittedName>
        <fullName evidence="6">Capsule biosynthesis protein capD</fullName>
    </submittedName>
</protein>
<evidence type="ECO:0000256" key="1">
    <source>
        <dbReference type="ARBA" id="ARBA00009381"/>
    </source>
</evidence>
<evidence type="ECO:0000313" key="7">
    <source>
        <dbReference type="Proteomes" id="UP000001283"/>
    </source>
</evidence>
<keyword evidence="3" id="KW-0378">Hydrolase</keyword>
<dbReference type="GO" id="GO:0016740">
    <property type="term" value="F:transferase activity"/>
    <property type="evidence" value="ECO:0007669"/>
    <property type="project" value="UniProtKB-KW"/>
</dbReference>
<dbReference type="PRINTS" id="PR01210">
    <property type="entry name" value="GGTRANSPTASE"/>
</dbReference>
<reference evidence="6 7" key="1">
    <citation type="journal article" date="2011" name="J. Bacteriol.">
        <title>Complete genome sequence of the industrial strain Bacillus megaterium WSH-002.</title>
        <authorList>
            <person name="Liu L."/>
            <person name="Li Y."/>
            <person name="Zhang J."/>
            <person name="Zou W."/>
            <person name="Zhou Z."/>
            <person name="Liu J."/>
            <person name="Li X."/>
            <person name="Wang L."/>
            <person name="Chen J."/>
        </authorList>
    </citation>
    <scope>NUCLEOTIDE SEQUENCE [LARGE SCALE GENOMIC DNA]</scope>
    <source>
        <strain evidence="6 7">WSH-002</strain>
    </source>
</reference>
<dbReference type="InterPro" id="IPR043138">
    <property type="entry name" value="GGT_lsub"/>
</dbReference>
<dbReference type="AlphaFoldDB" id="A0A8D3X239"/>
<dbReference type="Gene3D" id="3.60.20.40">
    <property type="match status" value="1"/>
</dbReference>
<evidence type="ECO:0000256" key="4">
    <source>
        <dbReference type="ARBA" id="ARBA00023145"/>
    </source>
</evidence>
<dbReference type="GO" id="GO:0016787">
    <property type="term" value="F:hydrolase activity"/>
    <property type="evidence" value="ECO:0007669"/>
    <property type="project" value="UniProtKB-KW"/>
</dbReference>
<dbReference type="InterPro" id="IPR043137">
    <property type="entry name" value="GGT_ssub_C"/>
</dbReference>
<keyword evidence="5" id="KW-0472">Membrane</keyword>
<dbReference type="SUPFAM" id="SSF56235">
    <property type="entry name" value="N-terminal nucleophile aminohydrolases (Ntn hydrolases)"/>
    <property type="match status" value="1"/>
</dbReference>
<dbReference type="Pfam" id="PF01019">
    <property type="entry name" value="G_glu_transpept"/>
    <property type="match status" value="1"/>
</dbReference>
<evidence type="ECO:0000256" key="5">
    <source>
        <dbReference type="SAM" id="Phobius"/>
    </source>
</evidence>
<dbReference type="Gene3D" id="1.10.246.130">
    <property type="match status" value="1"/>
</dbReference>
<keyword evidence="5" id="KW-0812">Transmembrane</keyword>
<evidence type="ECO:0000313" key="6">
    <source>
        <dbReference type="EMBL" id="AEN91117.1"/>
    </source>
</evidence>
<dbReference type="KEGG" id="bmh:BMWSH_4238"/>
<dbReference type="EMBL" id="CP003017">
    <property type="protein sequence ID" value="AEN91117.1"/>
    <property type="molecule type" value="Genomic_DNA"/>
</dbReference>
<dbReference type="InterPro" id="IPR029055">
    <property type="entry name" value="Ntn_hydrolases_N"/>
</dbReference>
<sequence length="543" mass="59376">MYFMDKNESASQNIHMSKNGGECVNKKLLLFNIVAVLLLIGVIAVFFMTQSSTDLSPEKLLKKNNNHSYGVSSSNSLAANVGMDVLKEGGNAVDAAIAISYALNVVEPFGSGIGGGGGMLIAKKDQPATFIDYRETAPTSMSGKNGVPGFVAGMEYIQQKYGTKSMSDLIQPAVEYAEKGFEVDSLLSSRLYYSRGRMDVDDLSAFYPKGEAIEEGETLSQPVLAKTLIKIQREGASAFYKGDVAKDLADATPISKKDLSSYQVTETKPVVSAYNGTEVISAPPPFSGITLIQMLKMAEKENLETMPDKDYYETMNRIKKAAYSDRLKQIGDPDFHNQNSSELVSDDYITNLVNHPTRSSGEGDEEHESTTHFVVIDSEGTVVSTTNTLSNFFGTGEQVDGFFLNNNADTFGSKEPNNREPGKRARTFTAPTIIREKGEWAMGIGSPGGTRIPQILTQVLSKNLEGNEPLQEAVNEPRFIFDDSTIYVEHDLNTKNIPSAFRIETKESDVFYGGIQALIINFQDKQMEGAGDPRRNGVWKTGD</sequence>
<name>A0A8D3X239_PRIMW</name>
<evidence type="ECO:0000256" key="3">
    <source>
        <dbReference type="ARBA" id="ARBA00022801"/>
    </source>
</evidence>